<evidence type="ECO:0000313" key="1">
    <source>
        <dbReference type="EMBL" id="CAH2409340.1"/>
    </source>
</evidence>
<comment type="caution">
    <text evidence="1">The sequence shown here is derived from an EMBL/GenBank/DDBJ whole genome shotgun (WGS) entry which is preliminary data.</text>
</comment>
<organism evidence="1 2">
    <name type="scientific">Mesorhizobium escarrei</name>
    <dbReference type="NCBI Taxonomy" id="666018"/>
    <lineage>
        <taxon>Bacteria</taxon>
        <taxon>Pseudomonadati</taxon>
        <taxon>Pseudomonadota</taxon>
        <taxon>Alphaproteobacteria</taxon>
        <taxon>Hyphomicrobiales</taxon>
        <taxon>Phyllobacteriaceae</taxon>
        <taxon>Mesorhizobium</taxon>
    </lineage>
</organism>
<dbReference type="Proteomes" id="UP001153050">
    <property type="component" value="Unassembled WGS sequence"/>
</dbReference>
<keyword evidence="2" id="KW-1185">Reference proteome</keyword>
<proteinExistence type="predicted"/>
<protein>
    <submittedName>
        <fullName evidence="1">Uncharacterized protein</fullName>
    </submittedName>
</protein>
<sequence>MIEAVAEETSPHLLSKVGPDANAALDKLLGIVRFAQRFDAPDVCVVADSVPVPSRKTATRLGLLIVPCLFNLLRHATVEPRDGR</sequence>
<reference evidence="1 2" key="1">
    <citation type="submission" date="2022-03" db="EMBL/GenBank/DDBJ databases">
        <authorList>
            <person name="Brunel B."/>
        </authorList>
    </citation>
    <scope>NUCLEOTIDE SEQUENCE [LARGE SCALE GENOMIC DNA]</scope>
    <source>
        <strain evidence="1">STM5069sample</strain>
    </source>
</reference>
<name>A0ABM9EIX2_9HYPH</name>
<dbReference type="EMBL" id="CAKXZT010000180">
    <property type="protein sequence ID" value="CAH2409340.1"/>
    <property type="molecule type" value="Genomic_DNA"/>
</dbReference>
<gene>
    <name evidence="1" type="ORF">MES5069_800019</name>
</gene>
<accession>A0ABM9EIX2</accession>
<evidence type="ECO:0000313" key="2">
    <source>
        <dbReference type="Proteomes" id="UP001153050"/>
    </source>
</evidence>